<sequence>MTDNVSPAVRSRIMAAVNNKNTKPEIAVRRALHAAGYRFRLHRSNLPGHPDLILPGYRTEIFVHGCYWHGHSCRRRRLPSSNVQFLEAKISRTIGRDTAAADVIE</sequence>
<dbReference type="GO" id="GO:0016787">
    <property type="term" value="F:hydrolase activity"/>
    <property type="evidence" value="ECO:0007669"/>
    <property type="project" value="UniProtKB-KW"/>
</dbReference>
<name>Q20YF6_RHOPB</name>
<dbReference type="CDD" id="cd00221">
    <property type="entry name" value="Vsr"/>
    <property type="match status" value="1"/>
</dbReference>
<dbReference type="OrthoDB" id="9801520at2"/>
<dbReference type="Gene3D" id="3.40.960.10">
    <property type="entry name" value="VSR Endonuclease"/>
    <property type="match status" value="1"/>
</dbReference>
<protein>
    <submittedName>
        <fullName evidence="7">DNA mismatch endonuclease vsr</fullName>
    </submittedName>
</protein>
<dbReference type="InterPro" id="IPR011335">
    <property type="entry name" value="Restrct_endonuc-II-like"/>
</dbReference>
<proteinExistence type="inferred from homology"/>
<dbReference type="REBASE" id="12104">
    <property type="entry name" value="V.RpaBORF4309P"/>
</dbReference>
<evidence type="ECO:0000256" key="2">
    <source>
        <dbReference type="ARBA" id="ARBA00022759"/>
    </source>
</evidence>
<evidence type="ECO:0000256" key="1">
    <source>
        <dbReference type="ARBA" id="ARBA00022722"/>
    </source>
</evidence>
<dbReference type="Pfam" id="PF03852">
    <property type="entry name" value="Vsr"/>
    <property type="match status" value="1"/>
</dbReference>
<evidence type="ECO:0000256" key="6">
    <source>
        <dbReference type="ARBA" id="ARBA00029466"/>
    </source>
</evidence>
<keyword evidence="2 7" id="KW-0255">Endonuclease</keyword>
<dbReference type="GO" id="GO:0004519">
    <property type="term" value="F:endonuclease activity"/>
    <property type="evidence" value="ECO:0007669"/>
    <property type="project" value="UniProtKB-KW"/>
</dbReference>
<dbReference type="KEGG" id="rpc:RPC_4307"/>
<keyword evidence="4" id="KW-0378">Hydrolase</keyword>
<evidence type="ECO:0000313" key="7">
    <source>
        <dbReference type="EMBL" id="ABD89830.1"/>
    </source>
</evidence>
<dbReference type="NCBIfam" id="TIGR00632">
    <property type="entry name" value="vsr"/>
    <property type="match status" value="1"/>
</dbReference>
<organism evidence="7">
    <name type="scientific">Rhodopseudomonas palustris (strain BisB18)</name>
    <dbReference type="NCBI Taxonomy" id="316056"/>
    <lineage>
        <taxon>Bacteria</taxon>
        <taxon>Pseudomonadati</taxon>
        <taxon>Pseudomonadota</taxon>
        <taxon>Alphaproteobacteria</taxon>
        <taxon>Hyphomicrobiales</taxon>
        <taxon>Nitrobacteraceae</taxon>
        <taxon>Rhodopseudomonas</taxon>
    </lineage>
</organism>
<keyword evidence="1" id="KW-0540">Nuclease</keyword>
<dbReference type="InterPro" id="IPR004603">
    <property type="entry name" value="DNA_mismatch_endonuc_vsr"/>
</dbReference>
<dbReference type="GO" id="GO:0006298">
    <property type="term" value="P:mismatch repair"/>
    <property type="evidence" value="ECO:0007669"/>
    <property type="project" value="InterPro"/>
</dbReference>
<gene>
    <name evidence="7" type="ordered locus">RPC_4307</name>
</gene>
<evidence type="ECO:0000256" key="3">
    <source>
        <dbReference type="ARBA" id="ARBA00022763"/>
    </source>
</evidence>
<keyword evidence="3" id="KW-0227">DNA damage</keyword>
<keyword evidence="5" id="KW-0234">DNA repair</keyword>
<evidence type="ECO:0000256" key="5">
    <source>
        <dbReference type="ARBA" id="ARBA00023204"/>
    </source>
</evidence>
<reference evidence="7" key="1">
    <citation type="submission" date="2006-03" db="EMBL/GenBank/DDBJ databases">
        <title>Complete sequence of Rhodopseudomonas palustris BisB18.</title>
        <authorList>
            <consortium name="US DOE Joint Genome Institute"/>
            <person name="Copeland A."/>
            <person name="Lucas S."/>
            <person name="Lapidus A."/>
            <person name="Barry K."/>
            <person name="Detter J.C."/>
            <person name="Glavina del Rio T."/>
            <person name="Hammon N."/>
            <person name="Israni S."/>
            <person name="Dalin E."/>
            <person name="Tice H."/>
            <person name="Pitluck S."/>
            <person name="Chain P."/>
            <person name="Malfatti S."/>
            <person name="Shin M."/>
            <person name="Vergez L."/>
            <person name="Schmutz J."/>
            <person name="Larimer F."/>
            <person name="Land M."/>
            <person name="Hauser L."/>
            <person name="Pelletier D.A."/>
            <person name="Kyrpides N."/>
            <person name="Anderson I."/>
            <person name="Oda Y."/>
            <person name="Harwood C.S."/>
            <person name="Richardson P."/>
        </authorList>
    </citation>
    <scope>NUCLEOTIDE SEQUENCE [LARGE SCALE GENOMIC DNA]</scope>
    <source>
        <strain evidence="7">BisB18</strain>
    </source>
</reference>
<dbReference type="EMBL" id="CP000301">
    <property type="protein sequence ID" value="ABD89830.1"/>
    <property type="molecule type" value="Genomic_DNA"/>
</dbReference>
<comment type="similarity">
    <text evidence="6">Belongs to the Vsr family.</text>
</comment>
<dbReference type="HOGENOM" id="CLU_111913_3_0_5"/>
<dbReference type="AlphaFoldDB" id="Q20YF6"/>
<dbReference type="STRING" id="316056.RPC_4307"/>
<accession>Q20YF6</accession>
<dbReference type="eggNOG" id="COG3727">
    <property type="taxonomic scope" value="Bacteria"/>
</dbReference>
<evidence type="ECO:0000256" key="4">
    <source>
        <dbReference type="ARBA" id="ARBA00022801"/>
    </source>
</evidence>
<dbReference type="SUPFAM" id="SSF52980">
    <property type="entry name" value="Restriction endonuclease-like"/>
    <property type="match status" value="1"/>
</dbReference>